<feature type="domain" description="Beta-lactamase-related" evidence="2">
    <location>
        <begin position="27"/>
        <end position="146"/>
    </location>
</feature>
<dbReference type="InterPro" id="IPR012338">
    <property type="entry name" value="Beta-lactam/transpept-like"/>
</dbReference>
<dbReference type="OrthoDB" id="5946976at2759"/>
<comment type="caution">
    <text evidence="3">The sequence shown here is derived from an EMBL/GenBank/DDBJ whole genome shotgun (WGS) entry which is preliminary data.</text>
</comment>
<gene>
    <name evidence="3" type="ORF">BCR33DRAFT_794580</name>
</gene>
<evidence type="ECO:0000259" key="2">
    <source>
        <dbReference type="Pfam" id="PF00144"/>
    </source>
</evidence>
<accession>A0A1Y2AVY4</accession>
<dbReference type="InterPro" id="IPR051478">
    <property type="entry name" value="Beta-lactamase-like_AB/R"/>
</dbReference>
<dbReference type="PANTHER" id="PTHR22935">
    <property type="entry name" value="PENICILLIN-BINDING PROTEIN"/>
    <property type="match status" value="1"/>
</dbReference>
<protein>
    <recommendedName>
        <fullName evidence="2">Beta-lactamase-related domain-containing protein</fullName>
    </recommendedName>
</protein>
<dbReference type="Gene3D" id="3.40.710.10">
    <property type="entry name" value="DD-peptidase/beta-lactamase superfamily"/>
    <property type="match status" value="1"/>
</dbReference>
<name>A0A1Y2AVY4_9FUNG</name>
<dbReference type="Proteomes" id="UP000193642">
    <property type="component" value="Unassembled WGS sequence"/>
</dbReference>
<keyword evidence="4" id="KW-1185">Reference proteome</keyword>
<dbReference type="AlphaFoldDB" id="A0A1Y2AVY4"/>
<evidence type="ECO:0000313" key="4">
    <source>
        <dbReference type="Proteomes" id="UP000193642"/>
    </source>
</evidence>
<organism evidence="3 4">
    <name type="scientific">Rhizoclosmatium globosum</name>
    <dbReference type="NCBI Taxonomy" id="329046"/>
    <lineage>
        <taxon>Eukaryota</taxon>
        <taxon>Fungi</taxon>
        <taxon>Fungi incertae sedis</taxon>
        <taxon>Chytridiomycota</taxon>
        <taxon>Chytridiomycota incertae sedis</taxon>
        <taxon>Chytridiomycetes</taxon>
        <taxon>Chytridiales</taxon>
        <taxon>Chytriomycetaceae</taxon>
        <taxon>Rhizoclosmatium</taxon>
    </lineage>
</organism>
<comment type="similarity">
    <text evidence="1">Belongs to the beta-lactamase family.</text>
</comment>
<dbReference type="SUPFAM" id="SSF56601">
    <property type="entry name" value="beta-lactamase/transpeptidase-like"/>
    <property type="match status" value="1"/>
</dbReference>
<proteinExistence type="inferred from homology"/>
<evidence type="ECO:0000313" key="3">
    <source>
        <dbReference type="EMBL" id="ORY26460.1"/>
    </source>
</evidence>
<dbReference type="InterPro" id="IPR001466">
    <property type="entry name" value="Beta-lactam-related"/>
</dbReference>
<sequence>MDQVYVPSSADFSRGFYTDFDGTLKVYDLNQTHPVDSTKPAGSIVSNIEDLAKWAAFFNKRGVLPNGTTLVSSTQFNKILKPYISTYAKLVGKETFQSLGLGWNLESFRGKVNVGKSGGLPGYVSQIDLFPNDDLAIIVLSNGESQLPLTFTSTRRHSVVSPREI</sequence>
<evidence type="ECO:0000256" key="1">
    <source>
        <dbReference type="ARBA" id="ARBA00038473"/>
    </source>
</evidence>
<dbReference type="PANTHER" id="PTHR22935:SF95">
    <property type="entry name" value="BETA-LACTAMASE-LIKE 1-RELATED"/>
    <property type="match status" value="1"/>
</dbReference>
<dbReference type="Pfam" id="PF00144">
    <property type="entry name" value="Beta-lactamase"/>
    <property type="match status" value="1"/>
</dbReference>
<reference evidence="3 4" key="1">
    <citation type="submission" date="2016-07" db="EMBL/GenBank/DDBJ databases">
        <title>Pervasive Adenine N6-methylation of Active Genes in Fungi.</title>
        <authorList>
            <consortium name="DOE Joint Genome Institute"/>
            <person name="Mondo S.J."/>
            <person name="Dannebaum R.O."/>
            <person name="Kuo R.C."/>
            <person name="Labutti K."/>
            <person name="Haridas S."/>
            <person name="Kuo A."/>
            <person name="Salamov A."/>
            <person name="Ahrendt S.R."/>
            <person name="Lipzen A."/>
            <person name="Sullivan W."/>
            <person name="Andreopoulos W.B."/>
            <person name="Clum A."/>
            <person name="Lindquist E."/>
            <person name="Daum C."/>
            <person name="Ramamoorthy G.K."/>
            <person name="Gryganskyi A."/>
            <person name="Culley D."/>
            <person name="Magnuson J.K."/>
            <person name="James T.Y."/>
            <person name="O'Malley M.A."/>
            <person name="Stajich J.E."/>
            <person name="Spatafora J.W."/>
            <person name="Visel A."/>
            <person name="Grigoriev I.V."/>
        </authorList>
    </citation>
    <scope>NUCLEOTIDE SEQUENCE [LARGE SCALE GENOMIC DNA]</scope>
    <source>
        <strain evidence="3 4">JEL800</strain>
    </source>
</reference>
<dbReference type="EMBL" id="MCGO01000114">
    <property type="protein sequence ID" value="ORY26460.1"/>
    <property type="molecule type" value="Genomic_DNA"/>
</dbReference>
<dbReference type="STRING" id="329046.A0A1Y2AVY4"/>